<sequence length="156" mass="17221">MYKRALEGYEKALGQDHTSTLDTVNNLGLLYANQGKLPEAEAMYKRALEGKEKALGRDHTSTLDTVNNLGLLYAVQGKLPEAEAMFKRALAGFEEVLGLTHPKTHTVTRNLQLLHSSRVNPLRKLVKNGAAGGVEVLGKLSTKLRNIIPFRKKSQQ</sequence>
<keyword evidence="3" id="KW-1185">Reference proteome</keyword>
<dbReference type="PROSITE" id="PS50005">
    <property type="entry name" value="TPR"/>
    <property type="match status" value="1"/>
</dbReference>
<dbReference type="Pfam" id="PF13424">
    <property type="entry name" value="TPR_12"/>
    <property type="match status" value="1"/>
</dbReference>
<dbReference type="AlphaFoldDB" id="A0A0F7ZRS3"/>
<name>A0A0F7ZRS3_9HYPO</name>
<dbReference type="InterPro" id="IPR053137">
    <property type="entry name" value="NLR-like"/>
</dbReference>
<reference evidence="2 3" key="1">
    <citation type="journal article" date="2014" name="Genome Biol. Evol.">
        <title>Comparative genomics and transcriptomics analyses reveal divergent lifestyle features of nematode endoparasitic fungus Hirsutella minnesotensis.</title>
        <authorList>
            <person name="Lai Y."/>
            <person name="Liu K."/>
            <person name="Zhang X."/>
            <person name="Zhang X."/>
            <person name="Li K."/>
            <person name="Wang N."/>
            <person name="Shu C."/>
            <person name="Wu Y."/>
            <person name="Wang C."/>
            <person name="Bushley K.E."/>
            <person name="Xiang M."/>
            <person name="Liu X."/>
        </authorList>
    </citation>
    <scope>NUCLEOTIDE SEQUENCE [LARGE SCALE GENOMIC DNA]</scope>
    <source>
        <strain evidence="2 3">3608</strain>
    </source>
</reference>
<organism evidence="2 3">
    <name type="scientific">Hirsutella minnesotensis 3608</name>
    <dbReference type="NCBI Taxonomy" id="1043627"/>
    <lineage>
        <taxon>Eukaryota</taxon>
        <taxon>Fungi</taxon>
        <taxon>Dikarya</taxon>
        <taxon>Ascomycota</taxon>
        <taxon>Pezizomycotina</taxon>
        <taxon>Sordariomycetes</taxon>
        <taxon>Hypocreomycetidae</taxon>
        <taxon>Hypocreales</taxon>
        <taxon>Ophiocordycipitaceae</taxon>
        <taxon>Hirsutella</taxon>
    </lineage>
</organism>
<dbReference type="PANTHER" id="PTHR46082:SF6">
    <property type="entry name" value="AAA+ ATPASE DOMAIN-CONTAINING PROTEIN-RELATED"/>
    <property type="match status" value="1"/>
</dbReference>
<evidence type="ECO:0000313" key="3">
    <source>
        <dbReference type="Proteomes" id="UP000054481"/>
    </source>
</evidence>
<feature type="repeat" description="TPR" evidence="1">
    <location>
        <begin position="21"/>
        <end position="54"/>
    </location>
</feature>
<dbReference type="PANTHER" id="PTHR46082">
    <property type="entry name" value="ATP/GTP-BINDING PROTEIN-RELATED"/>
    <property type="match status" value="1"/>
</dbReference>
<dbReference type="InterPro" id="IPR011990">
    <property type="entry name" value="TPR-like_helical_dom_sf"/>
</dbReference>
<dbReference type="Gene3D" id="1.25.40.10">
    <property type="entry name" value="Tetratricopeptide repeat domain"/>
    <property type="match status" value="1"/>
</dbReference>
<gene>
    <name evidence="2" type="ORF">HIM_10483</name>
</gene>
<dbReference type="InterPro" id="IPR019734">
    <property type="entry name" value="TPR_rpt"/>
</dbReference>
<protein>
    <submittedName>
        <fullName evidence="2">Uncharacterized protein</fullName>
    </submittedName>
</protein>
<accession>A0A0F7ZRS3</accession>
<evidence type="ECO:0000313" key="2">
    <source>
        <dbReference type="EMBL" id="KJZ70113.1"/>
    </source>
</evidence>
<dbReference type="Proteomes" id="UP000054481">
    <property type="component" value="Unassembled WGS sequence"/>
</dbReference>
<proteinExistence type="predicted"/>
<dbReference type="SMART" id="SM00028">
    <property type="entry name" value="TPR"/>
    <property type="match status" value="2"/>
</dbReference>
<dbReference type="SUPFAM" id="SSF48452">
    <property type="entry name" value="TPR-like"/>
    <property type="match status" value="1"/>
</dbReference>
<dbReference type="EMBL" id="KQ030647">
    <property type="protein sequence ID" value="KJZ70113.1"/>
    <property type="molecule type" value="Genomic_DNA"/>
</dbReference>
<dbReference type="OrthoDB" id="5147906at2759"/>
<keyword evidence="1" id="KW-0802">TPR repeat</keyword>
<evidence type="ECO:0000256" key="1">
    <source>
        <dbReference type="PROSITE-ProRule" id="PRU00339"/>
    </source>
</evidence>